<evidence type="ECO:0000256" key="1">
    <source>
        <dbReference type="ARBA" id="ARBA00008857"/>
    </source>
</evidence>
<dbReference type="InterPro" id="IPR044068">
    <property type="entry name" value="CB"/>
</dbReference>
<dbReference type="Proteomes" id="UP000469325">
    <property type="component" value="Unassembled WGS sequence"/>
</dbReference>
<feature type="domain" description="Core-binding (CB)" evidence="7">
    <location>
        <begin position="104"/>
        <end position="187"/>
    </location>
</feature>
<dbReference type="AlphaFoldDB" id="A0A6N7XT96"/>
<dbReference type="SUPFAM" id="SSF56349">
    <property type="entry name" value="DNA breaking-rejoining enzymes"/>
    <property type="match status" value="1"/>
</dbReference>
<gene>
    <name evidence="8" type="ORF">FYJ68_09145</name>
</gene>
<dbReference type="InterPro" id="IPR010998">
    <property type="entry name" value="Integrase_recombinase_N"/>
</dbReference>
<reference evidence="8 9" key="1">
    <citation type="submission" date="2019-08" db="EMBL/GenBank/DDBJ databases">
        <title>In-depth cultivation of the pig gut microbiome towards novel bacterial diversity and tailored functional studies.</title>
        <authorList>
            <person name="Wylensek D."/>
            <person name="Hitch T.C.A."/>
            <person name="Clavel T."/>
        </authorList>
    </citation>
    <scope>NUCLEOTIDE SEQUENCE [LARGE SCALE GENOMIC DNA]</scope>
    <source>
        <strain evidence="8 9">CA-Schmier-601-WT-1</strain>
    </source>
</reference>
<evidence type="ECO:0000313" key="9">
    <source>
        <dbReference type="Proteomes" id="UP000469325"/>
    </source>
</evidence>
<evidence type="ECO:0000256" key="5">
    <source>
        <dbReference type="SAM" id="MobiDB-lite"/>
    </source>
</evidence>
<dbReference type="Gene3D" id="1.10.150.130">
    <property type="match status" value="1"/>
</dbReference>
<feature type="domain" description="Tyr recombinase" evidence="6">
    <location>
        <begin position="209"/>
        <end position="413"/>
    </location>
</feature>
<dbReference type="PROSITE" id="PS51900">
    <property type="entry name" value="CB"/>
    <property type="match status" value="1"/>
</dbReference>
<dbReference type="Gene3D" id="1.10.443.10">
    <property type="entry name" value="Intergrase catalytic core"/>
    <property type="match status" value="1"/>
</dbReference>
<proteinExistence type="inferred from homology"/>
<dbReference type="Pfam" id="PF13102">
    <property type="entry name" value="Phage_int_SAM_5"/>
    <property type="match status" value="1"/>
</dbReference>
<dbReference type="InterPro" id="IPR013762">
    <property type="entry name" value="Integrase-like_cat_sf"/>
</dbReference>
<keyword evidence="2 4" id="KW-0238">DNA-binding</keyword>
<evidence type="ECO:0000313" key="8">
    <source>
        <dbReference type="EMBL" id="MST73266.1"/>
    </source>
</evidence>
<dbReference type="PANTHER" id="PTHR30349:SF41">
    <property type="entry name" value="INTEGRASE_RECOMBINASE PROTEIN MJ0367-RELATED"/>
    <property type="match status" value="1"/>
</dbReference>
<comment type="similarity">
    <text evidence="1">Belongs to the 'phage' integrase family.</text>
</comment>
<name>A0A6N7XT96_9ACTN</name>
<dbReference type="GO" id="GO:0003677">
    <property type="term" value="F:DNA binding"/>
    <property type="evidence" value="ECO:0007669"/>
    <property type="project" value="UniProtKB-UniRule"/>
</dbReference>
<feature type="region of interest" description="Disordered" evidence="5">
    <location>
        <begin position="419"/>
        <end position="438"/>
    </location>
</feature>
<evidence type="ECO:0000256" key="4">
    <source>
        <dbReference type="PROSITE-ProRule" id="PRU01248"/>
    </source>
</evidence>
<dbReference type="GO" id="GO:0006310">
    <property type="term" value="P:DNA recombination"/>
    <property type="evidence" value="ECO:0007669"/>
    <property type="project" value="UniProtKB-KW"/>
</dbReference>
<dbReference type="PANTHER" id="PTHR30349">
    <property type="entry name" value="PHAGE INTEGRASE-RELATED"/>
    <property type="match status" value="1"/>
</dbReference>
<dbReference type="InterPro" id="IPR011010">
    <property type="entry name" value="DNA_brk_join_enz"/>
</dbReference>
<dbReference type="EMBL" id="VUNC01000008">
    <property type="protein sequence ID" value="MST73266.1"/>
    <property type="molecule type" value="Genomic_DNA"/>
</dbReference>
<evidence type="ECO:0000256" key="3">
    <source>
        <dbReference type="ARBA" id="ARBA00023172"/>
    </source>
</evidence>
<dbReference type="InterPro" id="IPR025269">
    <property type="entry name" value="SAM-like_dom"/>
</dbReference>
<evidence type="ECO:0000256" key="2">
    <source>
        <dbReference type="ARBA" id="ARBA00023125"/>
    </source>
</evidence>
<sequence length="438" mass="48830">MAPPLAGSERRGADGGARSSVAWRQGMYQAKEDIWSEGSLIDLGNGRWKCRYSRTEDGKRHQTTRSFRASGKRAARRRADEIRKELDDEVRRQELPLGITREDMFVPTFLERYIRSLESGAGIAQTTAANYRHCAKHVSRYLSAMRIDEITGDTILQMQAALLEDGLCNNTVAKAHRFLKQALQYAADSGIIERSPFTRRIKPPKREAREPNALDTDGRERLLLALDSMQDTEVTLAIRLGLACGLRREEMCGLRWRDVDLDRGVLRVRVAVCQCEGKAVVKEPKTPTSRREVPLEPDLASRLARRRRRLVTLLGGGPEAIEDLYVLGDSSGAFYYPDRLTKEFASIAKMLDLVGTTGRRVTLHDLRHTYATYLVAAGTDIKTVSSLMGHANAAMTLNTYASADPHARRSAARTIAEQMAARPGSGQDEGSETMLRVV</sequence>
<dbReference type="PROSITE" id="PS51898">
    <property type="entry name" value="TYR_RECOMBINASE"/>
    <property type="match status" value="1"/>
</dbReference>
<dbReference type="InterPro" id="IPR002104">
    <property type="entry name" value="Integrase_catalytic"/>
</dbReference>
<keyword evidence="3" id="KW-0233">DNA recombination</keyword>
<comment type="caution">
    <text evidence="8">The sequence shown here is derived from an EMBL/GenBank/DDBJ whole genome shotgun (WGS) entry which is preliminary data.</text>
</comment>
<dbReference type="InterPro" id="IPR050090">
    <property type="entry name" value="Tyrosine_recombinase_XerCD"/>
</dbReference>
<protein>
    <submittedName>
        <fullName evidence="8">Site-specific integrase</fullName>
    </submittedName>
</protein>
<dbReference type="GO" id="GO:0015074">
    <property type="term" value="P:DNA integration"/>
    <property type="evidence" value="ECO:0007669"/>
    <property type="project" value="InterPro"/>
</dbReference>
<organism evidence="8 9">
    <name type="scientific">Olsenella porci</name>
    <dbReference type="NCBI Taxonomy" id="2652279"/>
    <lineage>
        <taxon>Bacteria</taxon>
        <taxon>Bacillati</taxon>
        <taxon>Actinomycetota</taxon>
        <taxon>Coriobacteriia</taxon>
        <taxon>Coriobacteriales</taxon>
        <taxon>Atopobiaceae</taxon>
        <taxon>Olsenella</taxon>
    </lineage>
</organism>
<accession>A0A6N7XT96</accession>
<dbReference type="CDD" id="cd01189">
    <property type="entry name" value="INT_ICEBs1_C_like"/>
    <property type="match status" value="1"/>
</dbReference>
<evidence type="ECO:0000259" key="6">
    <source>
        <dbReference type="PROSITE" id="PS51898"/>
    </source>
</evidence>
<dbReference type="Pfam" id="PF00589">
    <property type="entry name" value="Phage_integrase"/>
    <property type="match status" value="1"/>
</dbReference>
<keyword evidence="9" id="KW-1185">Reference proteome</keyword>
<evidence type="ECO:0000259" key="7">
    <source>
        <dbReference type="PROSITE" id="PS51900"/>
    </source>
</evidence>